<dbReference type="Proteomes" id="UP001519460">
    <property type="component" value="Unassembled WGS sequence"/>
</dbReference>
<proteinExistence type="inferred from homology"/>
<evidence type="ECO:0000256" key="4">
    <source>
        <dbReference type="SAM" id="MobiDB-lite"/>
    </source>
</evidence>
<feature type="compositionally biased region" description="Basic residues" evidence="4">
    <location>
        <begin position="80"/>
        <end position="89"/>
    </location>
</feature>
<protein>
    <recommendedName>
        <fullName evidence="5">MI domain-containing protein</fullName>
    </recommendedName>
</protein>
<evidence type="ECO:0000256" key="2">
    <source>
        <dbReference type="ARBA" id="ARBA00006856"/>
    </source>
</evidence>
<feature type="compositionally biased region" description="Acidic residues" evidence="4">
    <location>
        <begin position="208"/>
        <end position="222"/>
    </location>
</feature>
<evidence type="ECO:0000256" key="3">
    <source>
        <dbReference type="ARBA" id="ARBA00023242"/>
    </source>
</evidence>
<name>A0ABD0JET2_9CAEN</name>
<dbReference type="SMART" id="SM00544">
    <property type="entry name" value="MA3"/>
    <property type="match status" value="1"/>
</dbReference>
<evidence type="ECO:0000313" key="6">
    <source>
        <dbReference type="EMBL" id="KAK7473335.1"/>
    </source>
</evidence>
<keyword evidence="7" id="KW-1185">Reference proteome</keyword>
<dbReference type="EMBL" id="JACVVK020000473">
    <property type="protein sequence ID" value="KAK7473335.1"/>
    <property type="molecule type" value="Genomic_DNA"/>
</dbReference>
<evidence type="ECO:0000259" key="5">
    <source>
        <dbReference type="PROSITE" id="PS51366"/>
    </source>
</evidence>
<dbReference type="InterPro" id="IPR050781">
    <property type="entry name" value="CWC22_splicing_factor"/>
</dbReference>
<comment type="similarity">
    <text evidence="2">Belongs to the CWC22 family.</text>
</comment>
<dbReference type="InterPro" id="IPR003890">
    <property type="entry name" value="MIF4G-like_typ-3"/>
</dbReference>
<dbReference type="Pfam" id="PF02854">
    <property type="entry name" value="MIF4G"/>
    <property type="match status" value="1"/>
</dbReference>
<feature type="compositionally biased region" description="Basic residues" evidence="4">
    <location>
        <begin position="29"/>
        <end position="38"/>
    </location>
</feature>
<organism evidence="6 7">
    <name type="scientific">Batillaria attramentaria</name>
    <dbReference type="NCBI Taxonomy" id="370345"/>
    <lineage>
        <taxon>Eukaryota</taxon>
        <taxon>Metazoa</taxon>
        <taxon>Spiralia</taxon>
        <taxon>Lophotrochozoa</taxon>
        <taxon>Mollusca</taxon>
        <taxon>Gastropoda</taxon>
        <taxon>Caenogastropoda</taxon>
        <taxon>Sorbeoconcha</taxon>
        <taxon>Cerithioidea</taxon>
        <taxon>Batillariidae</taxon>
        <taxon>Batillaria</taxon>
    </lineage>
</organism>
<dbReference type="FunFam" id="1.25.40.180:FF:000032">
    <property type="entry name" value="Nucleolar MIF4G domain-containing protein 1"/>
    <property type="match status" value="1"/>
</dbReference>
<dbReference type="SUPFAM" id="SSF48371">
    <property type="entry name" value="ARM repeat"/>
    <property type="match status" value="1"/>
</dbReference>
<reference evidence="6 7" key="1">
    <citation type="journal article" date="2023" name="Sci. Data">
        <title>Genome assembly of the Korean intertidal mud-creeper Batillaria attramentaria.</title>
        <authorList>
            <person name="Patra A.K."/>
            <person name="Ho P.T."/>
            <person name="Jun S."/>
            <person name="Lee S.J."/>
            <person name="Kim Y."/>
            <person name="Won Y.J."/>
        </authorList>
    </citation>
    <scope>NUCLEOTIDE SEQUENCE [LARGE SCALE GENOMIC DNA]</scope>
    <source>
        <strain evidence="6">Wonlab-2016</strain>
    </source>
</reference>
<dbReference type="GO" id="GO:0005730">
    <property type="term" value="C:nucleolus"/>
    <property type="evidence" value="ECO:0007669"/>
    <property type="project" value="UniProtKB-SubCell"/>
</dbReference>
<keyword evidence="3" id="KW-0539">Nucleus</keyword>
<dbReference type="AlphaFoldDB" id="A0ABD0JET2"/>
<dbReference type="PROSITE" id="PS51366">
    <property type="entry name" value="MI"/>
    <property type="match status" value="1"/>
</dbReference>
<feature type="region of interest" description="Disordered" evidence="4">
    <location>
        <begin position="159"/>
        <end position="194"/>
    </location>
</feature>
<comment type="caution">
    <text evidence="6">The sequence shown here is derived from an EMBL/GenBank/DDBJ whole genome shotgun (WGS) entry which is preliminary data.</text>
</comment>
<dbReference type="Pfam" id="PF02847">
    <property type="entry name" value="MA3"/>
    <property type="match status" value="1"/>
</dbReference>
<comment type="subcellular location">
    <subcellularLocation>
        <location evidence="1">Nucleus</location>
        <location evidence="1">Nucleolus</location>
    </subcellularLocation>
</comment>
<gene>
    <name evidence="6" type="ORF">BaRGS_00035383</name>
</gene>
<dbReference type="InterPro" id="IPR016024">
    <property type="entry name" value="ARM-type_fold"/>
</dbReference>
<feature type="domain" description="MI" evidence="5">
    <location>
        <begin position="584"/>
        <end position="700"/>
    </location>
</feature>
<dbReference type="PANTHER" id="PTHR18034:SF4">
    <property type="entry name" value="NUCLEOLAR MIF4G DOMAIN-CONTAINING PROTEIN 1"/>
    <property type="match status" value="1"/>
</dbReference>
<accession>A0ABD0JET2</accession>
<feature type="region of interest" description="Disordered" evidence="4">
    <location>
        <begin position="1"/>
        <end position="112"/>
    </location>
</feature>
<feature type="region of interest" description="Disordered" evidence="4">
    <location>
        <begin position="208"/>
        <end position="227"/>
    </location>
</feature>
<evidence type="ECO:0000313" key="7">
    <source>
        <dbReference type="Proteomes" id="UP001519460"/>
    </source>
</evidence>
<evidence type="ECO:0000256" key="1">
    <source>
        <dbReference type="ARBA" id="ARBA00004604"/>
    </source>
</evidence>
<dbReference type="PANTHER" id="PTHR18034">
    <property type="entry name" value="CELL CYCLE CONTROL PROTEIN CWF22-RELATED"/>
    <property type="match status" value="1"/>
</dbReference>
<feature type="compositionally biased region" description="Basic and acidic residues" evidence="4">
    <location>
        <begin position="39"/>
        <end position="48"/>
    </location>
</feature>
<dbReference type="InterPro" id="IPR003891">
    <property type="entry name" value="Initiation_fac_eIF4g_MI"/>
</dbReference>
<dbReference type="Gene3D" id="1.25.40.180">
    <property type="match status" value="1"/>
</dbReference>
<dbReference type="SMART" id="SM00543">
    <property type="entry name" value="MIF4G"/>
    <property type="match status" value="1"/>
</dbReference>
<sequence length="786" mass="88501">MKNNTLKKLQDDIRSRFGKTKPSSASKATKSRKARRKEARNEKKERRLAYYAKKHKIPGASVEAMPTQSDDSSQKETKKQKQKTKPVQKRKAEEPIAPTNKKKRKYEDAVTAREERELRQLEKQLKMKKKKSLPKAFLDDGLDYLLDVVDKDKLKMLSPDSSMRMRRKRFSNKMVEGACGKKRKDSKQPTKSGSQTFLERYKRFFLEEEPDDQADDDNSEESEGVREDIYGRLVDAKGNVLPTNRSQTKQGETGGGTYIPPARRAAMLQESGHSSLEKERLKKQMKGLLNRASESNMQSIASAVEDMYMNHSRAAVNESLFALIVESCVSAMITPDRFIAEMSMLVAILHGNVGSEVGSFYLEHLVKKLDALLKLESYGEDHTADNVLLLLAYLYNFKVAHHSLLFDIMTKLVDNFGEKDIELILLILKAAGFSLRKDDPAALGQQISAVQKKAQELESSETDTSSRVRYMLEVLLAVRNNNVRRVPGADTERVDRLRKQAGSFIRGSGLSDNQLNVGLKDFLQAEVAGRWWLVGSAWDGRAVEIKSSDHGKASTNVSSKVSSVVGSVSQKLVDVARKLHMNSDVRRSIFFVLMSSEDYLDAFQKVLQLGIKGQQEREIVVVAAECCKREAKYNPYYGYFLARLAGHDRRFMMALQFHMWDVFKTLSEMSSSGRHNMALLLAQILSSQALSLSVLKVLEFGALDKATEGFLKTMLAQLLTSASTSDIESMFRRVGQQVKLQHLAEGLRLFLASSLKVKKLDVDIQTLKKHMAVASTELSANIRTVL</sequence>